<dbReference type="Gene3D" id="3.10.450.150">
    <property type="entry name" value="enterococcus faecalis protein"/>
    <property type="match status" value="1"/>
</dbReference>
<reference evidence="2" key="1">
    <citation type="journal article" date="2015" name="Antimicrob. Agents Chemother.">
        <title>First Staphylococcal Cassette Chromosome mec Containing a mecB-Carrying Gene Complex Independent of Transposon Tn6045 in a Macrococcus caseolyticus Isolate from a Canine Infection.</title>
        <authorList>
            <person name="Gomez-Sanz E."/>
            <person name="Schwendener S."/>
            <person name="Thomann A."/>
            <person name="Gobeli Brawand S."/>
            <person name="Perreten V."/>
        </authorList>
    </citation>
    <scope>NUCLEOTIDE SEQUENCE</scope>
    <source>
        <strain evidence="2">KM45013</strain>
    </source>
</reference>
<dbReference type="STRING" id="1855823.MCCS_00440"/>
<dbReference type="InterPro" id="IPR009303">
    <property type="entry name" value="DUF960"/>
</dbReference>
<evidence type="ECO:0000313" key="1">
    <source>
        <dbReference type="EMBL" id="ARQ05716.1"/>
    </source>
</evidence>
<sequence>MINTDMYITKGIQEHFSVPVQQVLWNIVMQREREAKKQGIKPDYLSVFHIRDTENKDEACIKLLQEEPPYSYKYRIKTKETFKKRKVYVIREDRNDIGSSYFVMLLPEEY</sequence>
<evidence type="ECO:0000313" key="3">
    <source>
        <dbReference type="Proteomes" id="UP000194154"/>
    </source>
</evidence>
<accession>A0A0D6DR21</accession>
<reference evidence="1" key="3">
    <citation type="submission" date="2017-04" db="EMBL/GenBank/DDBJ databases">
        <authorList>
            <person name="Afonso C.L."/>
            <person name="Miller P.J."/>
            <person name="Scott M.A."/>
            <person name="Spackman E."/>
            <person name="Goraichik I."/>
            <person name="Dimitrov K.M."/>
            <person name="Suarez D.L."/>
            <person name="Swayne D.E."/>
        </authorList>
    </citation>
    <scope>NUCLEOTIDE SEQUENCE</scope>
    <source>
        <strain evidence="1">KM45013</strain>
    </source>
</reference>
<organism evidence="2">
    <name type="scientific">Macrococcoides canis</name>
    <dbReference type="NCBI Taxonomy" id="1855823"/>
    <lineage>
        <taxon>Bacteria</taxon>
        <taxon>Bacillati</taxon>
        <taxon>Bacillota</taxon>
        <taxon>Bacilli</taxon>
        <taxon>Bacillales</taxon>
        <taxon>Staphylococcaceae</taxon>
        <taxon>Macrococcoides</taxon>
    </lineage>
</organism>
<evidence type="ECO:0000313" key="2">
    <source>
        <dbReference type="EMBL" id="CDO67636.1"/>
    </source>
</evidence>
<gene>
    <name evidence="1" type="ORF">MCCS_00440</name>
</gene>
<proteinExistence type="predicted"/>
<dbReference type="OrthoDB" id="1756859at2"/>
<dbReference type="KEGG" id="mcak:MCCS_00440"/>
<name>A0A0D6DR21_9STAP</name>
<accession>A0A1W7A8I6</accession>
<dbReference type="EMBL" id="HG970732">
    <property type="protein sequence ID" value="CDO67636.1"/>
    <property type="molecule type" value="Genomic_DNA"/>
</dbReference>
<dbReference type="RefSeq" id="WP_086041445.1">
    <property type="nucleotide sequence ID" value="NZ_CBCRZA010000009.1"/>
</dbReference>
<dbReference type="AlphaFoldDB" id="A0A0D6DR21"/>
<evidence type="ECO:0008006" key="4">
    <source>
        <dbReference type="Google" id="ProtNLM"/>
    </source>
</evidence>
<protein>
    <recommendedName>
        <fullName evidence="4">DUF960 domain-containing protein</fullName>
    </recommendedName>
</protein>
<dbReference type="Pfam" id="PF06124">
    <property type="entry name" value="DUF960"/>
    <property type="match status" value="1"/>
</dbReference>
<dbReference type="GeneID" id="35294203"/>
<reference evidence="1 3" key="2">
    <citation type="journal article" date="2017" name="Int. J. Syst. Evol. Microbiol.">
        <title>Macrococcus canis sp. nov., a skin bacterium associated with infections in dogs.</title>
        <authorList>
            <person name="Gobeli Brawand S."/>
            <person name="Cotting K."/>
            <person name="Gomez-Sanz E."/>
            <person name="Collaud A."/>
            <person name="Thomann A."/>
            <person name="Brodard I."/>
            <person name="Rodriguez-Campos S."/>
            <person name="Strauss C."/>
            <person name="Perreten V."/>
        </authorList>
    </citation>
    <scope>NUCLEOTIDE SEQUENCE [LARGE SCALE GENOMIC DNA]</scope>
    <source>
        <strain evidence="1 3">KM45013</strain>
    </source>
</reference>
<dbReference type="Proteomes" id="UP000194154">
    <property type="component" value="Chromosome"/>
</dbReference>
<keyword evidence="3" id="KW-1185">Reference proteome</keyword>
<dbReference type="EMBL" id="CP021059">
    <property type="protein sequence ID" value="ARQ05716.1"/>
    <property type="molecule type" value="Genomic_DNA"/>
</dbReference>